<dbReference type="Proteomes" id="UP000198677">
    <property type="component" value="Unassembled WGS sequence"/>
</dbReference>
<keyword evidence="2" id="KW-1185">Reference proteome</keyword>
<accession>A0A1H7Y6S4</accession>
<name>A0A1H7Y6S4_9NOCA</name>
<dbReference type="EMBL" id="FOAW01000037">
    <property type="protein sequence ID" value="SEM41635.1"/>
    <property type="molecule type" value="Genomic_DNA"/>
</dbReference>
<dbReference type="AlphaFoldDB" id="A0A1H7Y6S4"/>
<evidence type="ECO:0000313" key="2">
    <source>
        <dbReference type="Proteomes" id="UP000198677"/>
    </source>
</evidence>
<sequence length="117" mass="12433">MDSGRTPGFALEDLSVGPYAHGFGTNADGQAFAFRVRRSTLYVEVYRADLESTVPDKSDVVATAERSMITVDLTDERSIAAAVRDAVASADPVNPGTATGTTLRALLGRLSSVLDRR</sequence>
<evidence type="ECO:0000313" key="1">
    <source>
        <dbReference type="EMBL" id="SEM41635.1"/>
    </source>
</evidence>
<reference evidence="2" key="1">
    <citation type="submission" date="2016-10" db="EMBL/GenBank/DDBJ databases">
        <authorList>
            <person name="Varghese N."/>
            <person name="Submissions S."/>
        </authorList>
    </citation>
    <scope>NUCLEOTIDE SEQUENCE [LARGE SCALE GENOMIC DNA]</scope>
    <source>
        <strain evidence="2">DSM 44675</strain>
    </source>
</reference>
<organism evidence="1 2">
    <name type="scientific">Rhodococcus maanshanensis</name>
    <dbReference type="NCBI Taxonomy" id="183556"/>
    <lineage>
        <taxon>Bacteria</taxon>
        <taxon>Bacillati</taxon>
        <taxon>Actinomycetota</taxon>
        <taxon>Actinomycetes</taxon>
        <taxon>Mycobacteriales</taxon>
        <taxon>Nocardiaceae</taxon>
        <taxon>Rhodococcus</taxon>
    </lineage>
</organism>
<dbReference type="RefSeq" id="WP_072754023.1">
    <property type="nucleotide sequence ID" value="NZ_FOAW01000037.1"/>
</dbReference>
<protein>
    <submittedName>
        <fullName evidence="1">Uncharacterized protein</fullName>
    </submittedName>
</protein>
<gene>
    <name evidence="1" type="ORF">SAMN05444583_1377</name>
</gene>
<proteinExistence type="predicted"/>
<dbReference type="OrthoDB" id="4558051at2"/>